<reference evidence="6" key="1">
    <citation type="submission" date="2021-09" db="EMBL/GenBank/DDBJ databases">
        <title>The genome of Mauremys mutica provides insights into the evolution of semi-aquatic lifestyle.</title>
        <authorList>
            <person name="Gong S."/>
            <person name="Gao Y."/>
        </authorList>
    </citation>
    <scope>NUCLEOTIDE SEQUENCE</scope>
    <source>
        <strain evidence="6">MM-2020</strain>
        <tissue evidence="6">Muscle</tissue>
    </source>
</reference>
<feature type="domain" description="C-type lectin" evidence="5">
    <location>
        <begin position="224"/>
        <end position="345"/>
    </location>
</feature>
<dbReference type="GO" id="GO:0005576">
    <property type="term" value="C:extracellular region"/>
    <property type="evidence" value="ECO:0007669"/>
    <property type="project" value="UniProtKB-SubCell"/>
</dbReference>
<dbReference type="InterPro" id="IPR016186">
    <property type="entry name" value="C-type_lectin-like/link_sf"/>
</dbReference>
<evidence type="ECO:0000256" key="2">
    <source>
        <dbReference type="ARBA" id="ARBA00022525"/>
    </source>
</evidence>
<dbReference type="PROSITE" id="PS00615">
    <property type="entry name" value="C_TYPE_LECTIN_1"/>
    <property type="match status" value="1"/>
</dbReference>
<proteinExistence type="predicted"/>
<dbReference type="EMBL" id="JAHDVG010000463">
    <property type="protein sequence ID" value="KAH1187760.1"/>
    <property type="molecule type" value="Genomic_DNA"/>
</dbReference>
<dbReference type="Gene3D" id="3.10.100.10">
    <property type="entry name" value="Mannose-Binding Protein A, subunit A"/>
    <property type="match status" value="2"/>
</dbReference>
<evidence type="ECO:0000256" key="3">
    <source>
        <dbReference type="ARBA" id="ARBA00022734"/>
    </source>
</evidence>
<name>A0A9D3XYT3_9SAUR</name>
<dbReference type="PROSITE" id="PS50041">
    <property type="entry name" value="C_TYPE_LECTIN_2"/>
    <property type="match status" value="2"/>
</dbReference>
<keyword evidence="7" id="KW-1185">Reference proteome</keyword>
<evidence type="ECO:0000256" key="4">
    <source>
        <dbReference type="ARBA" id="ARBA00023157"/>
    </source>
</evidence>
<dbReference type="InterPro" id="IPR001304">
    <property type="entry name" value="C-type_lectin-like"/>
</dbReference>
<accession>A0A9D3XYT3</accession>
<organism evidence="6 7">
    <name type="scientific">Mauremys mutica</name>
    <name type="common">yellowpond turtle</name>
    <dbReference type="NCBI Taxonomy" id="74926"/>
    <lineage>
        <taxon>Eukaryota</taxon>
        <taxon>Metazoa</taxon>
        <taxon>Chordata</taxon>
        <taxon>Craniata</taxon>
        <taxon>Vertebrata</taxon>
        <taxon>Euteleostomi</taxon>
        <taxon>Archelosauria</taxon>
        <taxon>Testudinata</taxon>
        <taxon>Testudines</taxon>
        <taxon>Cryptodira</taxon>
        <taxon>Durocryptodira</taxon>
        <taxon>Testudinoidea</taxon>
        <taxon>Geoemydidae</taxon>
        <taxon>Geoemydinae</taxon>
        <taxon>Mauremys</taxon>
    </lineage>
</organism>
<dbReference type="InterPro" id="IPR050111">
    <property type="entry name" value="C-type_lectin/snaclec_domain"/>
</dbReference>
<dbReference type="InterPro" id="IPR016187">
    <property type="entry name" value="CTDL_fold"/>
</dbReference>
<dbReference type="PANTHER" id="PTHR22803">
    <property type="entry name" value="MANNOSE, PHOSPHOLIPASE, LECTIN RECEPTOR RELATED"/>
    <property type="match status" value="1"/>
</dbReference>
<evidence type="ECO:0000313" key="6">
    <source>
        <dbReference type="EMBL" id="KAH1187760.1"/>
    </source>
</evidence>
<keyword evidence="4" id="KW-1015">Disulfide bond</keyword>
<sequence length="348" mass="39822">MTAGSSAPILFSERASDHTVLSPHPIPSLGSGIVATPCPSDWLFYQDRCYAFFPEKVSWSEAEVQCQYHHNGAHLASILTAAEGTVVARYITESGFKDKVWIGLHDPRKYRRWRWTDASRYYYKAWNGGEPNNKDGVEYCVELANFTENPNKRPTLSQCDRYVRVWSIMSGYDDDDDDGLTLIWGSEKMGPVAYFSLCLLGCLIFNPSLEGIGATSCPSDWLLYNDRCYAFFPEKVSWSEAEVQCQYHRNGAHLASILTAAEGTVVARYITESGFKDHVWIGLHDPRKYRRWRWTDGSRYYNKAWKNGEPNNKDGVEYCVELTSYTGFKNWNDAPCNKQNGYICKYRP</sequence>
<dbReference type="SUPFAM" id="SSF56436">
    <property type="entry name" value="C-type lectin-like"/>
    <property type="match status" value="2"/>
</dbReference>
<evidence type="ECO:0000259" key="5">
    <source>
        <dbReference type="PROSITE" id="PS50041"/>
    </source>
</evidence>
<protein>
    <recommendedName>
        <fullName evidence="5">C-type lectin domain-containing protein</fullName>
    </recommendedName>
</protein>
<comment type="caution">
    <text evidence="6">The sequence shown here is derived from an EMBL/GenBank/DDBJ whole genome shotgun (WGS) entry which is preliminary data.</text>
</comment>
<dbReference type="InterPro" id="IPR018378">
    <property type="entry name" value="C-type_lectin_CS"/>
</dbReference>
<feature type="domain" description="C-type lectin" evidence="5">
    <location>
        <begin position="45"/>
        <end position="160"/>
    </location>
</feature>
<dbReference type="Pfam" id="PF00059">
    <property type="entry name" value="Lectin_C"/>
    <property type="match status" value="2"/>
</dbReference>
<evidence type="ECO:0000313" key="7">
    <source>
        <dbReference type="Proteomes" id="UP000827986"/>
    </source>
</evidence>
<dbReference type="SMART" id="SM00034">
    <property type="entry name" value="CLECT"/>
    <property type="match status" value="2"/>
</dbReference>
<dbReference type="AlphaFoldDB" id="A0A9D3XYT3"/>
<gene>
    <name evidence="6" type="ORF">KIL84_020509</name>
</gene>
<dbReference type="GO" id="GO:0030246">
    <property type="term" value="F:carbohydrate binding"/>
    <property type="evidence" value="ECO:0007669"/>
    <property type="project" value="UniProtKB-KW"/>
</dbReference>
<comment type="subcellular location">
    <subcellularLocation>
        <location evidence="1">Secreted</location>
    </subcellularLocation>
</comment>
<dbReference type="FunFam" id="3.10.100.10:FF:000015">
    <property type="entry name" value="C-type lectin Cal"/>
    <property type="match status" value="1"/>
</dbReference>
<keyword evidence="2" id="KW-0964">Secreted</keyword>
<keyword evidence="3" id="KW-0430">Lectin</keyword>
<dbReference type="Proteomes" id="UP000827986">
    <property type="component" value="Unassembled WGS sequence"/>
</dbReference>
<dbReference type="PRINTS" id="PR01504">
    <property type="entry name" value="PNCREATITSAP"/>
</dbReference>
<evidence type="ECO:0000256" key="1">
    <source>
        <dbReference type="ARBA" id="ARBA00004613"/>
    </source>
</evidence>